<name>A0A9N9YDD1_9HYPO</name>
<protein>
    <submittedName>
        <fullName evidence="2">Uncharacterized protein</fullName>
    </submittedName>
</protein>
<accession>A0A9N9YDD1</accession>
<comment type="caution">
    <text evidence="2">The sequence shown here is derived from an EMBL/GenBank/DDBJ whole genome shotgun (WGS) entry which is preliminary data.</text>
</comment>
<keyword evidence="3" id="KW-1185">Reference proteome</keyword>
<dbReference type="OrthoDB" id="5336565at2759"/>
<feature type="region of interest" description="Disordered" evidence="1">
    <location>
        <begin position="135"/>
        <end position="170"/>
    </location>
</feature>
<feature type="compositionally biased region" description="Polar residues" evidence="1">
    <location>
        <begin position="462"/>
        <end position="482"/>
    </location>
</feature>
<dbReference type="AlphaFoldDB" id="A0A9N9YDD1"/>
<feature type="compositionally biased region" description="Low complexity" evidence="1">
    <location>
        <begin position="159"/>
        <end position="170"/>
    </location>
</feature>
<sequence length="550" mass="61305">MVDQRGRLLSPTNRTKRPRLDADIHIPKKRKLNHPSVPPPQFWDNLSEPVLTRNALRELDRRNSIRDQSRTHTIHRRYNTRSASLAAHRTPTQTLLQLSPTGRVQLKLSARHGGPDLQDVRGVWIPSEYHGHNLEMSRSQSSLGRRKRGSQSASESNATPGTTTTRSTGPYDRAFHQHLIDHHIYPPRYEYPNGDRVTKPENIEDIRKALAQPRKSLSPSRFSEEEFEKFERADAHATTESRVVATVIPLIEGDTGDLRAVASDVAFTNLEHLTDGSLVCAKPDLYYGTRPEQLKKEAREALSNFIIPSTQDDLPIAPNNFLEVKGPDGSLSVATRQATYDGALGSRAIHALQSYGTEQIHDNKAYTLTWTYHGGHLKAYTSHPIPPSTPEMPSGYAMTQLKGWSMTSDVETFRQGAAAYRNGKDWAKQQRDEAIAQANMITLLPAAVQPLHTGAPSEDASETTTSRTTSNDISLTSHQTTDMSEDELSLDFIHPPKRSRSLKKKKHDSAMNVHGQDPSGKRLLHEVNLGVISEGKGAVRGRKPNKKDTS</sequence>
<evidence type="ECO:0000313" key="3">
    <source>
        <dbReference type="Proteomes" id="UP000696573"/>
    </source>
</evidence>
<dbReference type="EMBL" id="CABFNQ020000553">
    <property type="protein sequence ID" value="CAH0019281.1"/>
    <property type="molecule type" value="Genomic_DNA"/>
</dbReference>
<feature type="region of interest" description="Disordered" evidence="1">
    <location>
        <begin position="1"/>
        <end position="21"/>
    </location>
</feature>
<dbReference type="Proteomes" id="UP000696573">
    <property type="component" value="Unassembled WGS sequence"/>
</dbReference>
<reference evidence="2" key="1">
    <citation type="submission" date="2021-10" db="EMBL/GenBank/DDBJ databases">
        <authorList>
            <person name="Piombo E."/>
        </authorList>
    </citation>
    <scope>NUCLEOTIDE SEQUENCE</scope>
</reference>
<gene>
    <name evidence="2" type="ORF">CRHIZ90672A_00012433</name>
</gene>
<organism evidence="2 3">
    <name type="scientific">Clonostachys rhizophaga</name>
    <dbReference type="NCBI Taxonomy" id="160324"/>
    <lineage>
        <taxon>Eukaryota</taxon>
        <taxon>Fungi</taxon>
        <taxon>Dikarya</taxon>
        <taxon>Ascomycota</taxon>
        <taxon>Pezizomycotina</taxon>
        <taxon>Sordariomycetes</taxon>
        <taxon>Hypocreomycetidae</taxon>
        <taxon>Hypocreales</taxon>
        <taxon>Bionectriaceae</taxon>
        <taxon>Clonostachys</taxon>
    </lineage>
</organism>
<proteinExistence type="predicted"/>
<evidence type="ECO:0000256" key="1">
    <source>
        <dbReference type="SAM" id="MobiDB-lite"/>
    </source>
</evidence>
<feature type="compositionally biased region" description="Basic residues" evidence="1">
    <location>
        <begin position="495"/>
        <end position="507"/>
    </location>
</feature>
<evidence type="ECO:0000313" key="2">
    <source>
        <dbReference type="EMBL" id="CAH0019281.1"/>
    </source>
</evidence>
<feature type="region of interest" description="Disordered" evidence="1">
    <location>
        <begin position="452"/>
        <end position="523"/>
    </location>
</feature>